<accession>A0A194WDW1</accession>
<gene>
    <name evidence="2" type="ORF">VM1G_09972</name>
</gene>
<organism evidence="2 3">
    <name type="scientific">Cytospora mali</name>
    <name type="common">Apple Valsa canker fungus</name>
    <name type="synonym">Valsa mali</name>
    <dbReference type="NCBI Taxonomy" id="578113"/>
    <lineage>
        <taxon>Eukaryota</taxon>
        <taxon>Fungi</taxon>
        <taxon>Dikarya</taxon>
        <taxon>Ascomycota</taxon>
        <taxon>Pezizomycotina</taxon>
        <taxon>Sordariomycetes</taxon>
        <taxon>Sordariomycetidae</taxon>
        <taxon>Diaporthales</taxon>
        <taxon>Cytosporaceae</taxon>
        <taxon>Cytospora</taxon>
    </lineage>
</organism>
<dbReference type="EMBL" id="CM003109">
    <property type="protein sequence ID" value="KUI74303.1"/>
    <property type="molecule type" value="Genomic_DNA"/>
</dbReference>
<evidence type="ECO:0000313" key="3">
    <source>
        <dbReference type="Proteomes" id="UP000078559"/>
    </source>
</evidence>
<feature type="chain" id="PRO_5008267377" evidence="1">
    <location>
        <begin position="22"/>
        <end position="303"/>
    </location>
</feature>
<name>A0A194WDW1_CYTMA</name>
<feature type="signal peptide" evidence="1">
    <location>
        <begin position="1"/>
        <end position="21"/>
    </location>
</feature>
<evidence type="ECO:0000256" key="1">
    <source>
        <dbReference type="SAM" id="SignalP"/>
    </source>
</evidence>
<keyword evidence="3" id="KW-1185">Reference proteome</keyword>
<dbReference type="AlphaFoldDB" id="A0A194WDW1"/>
<protein>
    <submittedName>
        <fullName evidence="2">Uncharacterized protein</fullName>
    </submittedName>
</protein>
<evidence type="ECO:0000313" key="2">
    <source>
        <dbReference type="EMBL" id="KUI74303.1"/>
    </source>
</evidence>
<sequence>MLVMLNFKNIALMCALGLVEAGAHGAHEPHSHNHTKGFAARNLVTVQSIYNNTIYPNNVAVIQSQGQSIPGLFAEEAAGRITPLGNFTGFQDSIEYFFGLAPVPQATGEGIFEADVVAFSSECPEVASSVVYLKVGQVNNVTGGLLPGAEAGVSILKQIAFWRFDASGAVLNYEAWIPTLQLWNQVSTGVNNQDPAVQHVQITQALCPAIQQNCIGADQQYSDIDDCTSQLSNKTYGTFDEVWGDNIVCRQIHVVLTTIRPDVHCPHVGPTGGSKCVDIDYRVDYFDDEQLLGIANPFLCSTY</sequence>
<proteinExistence type="predicted"/>
<reference evidence="2" key="1">
    <citation type="submission" date="2014-12" db="EMBL/GenBank/DDBJ databases">
        <title>Genome Sequence of Valsa Canker Pathogens Uncovers a Specific Adaption of Colonization on Woody Bark.</title>
        <authorList>
            <person name="Yin Z."/>
            <person name="Liu H."/>
            <person name="Gao X."/>
            <person name="Li Z."/>
            <person name="Song N."/>
            <person name="Ke X."/>
            <person name="Dai Q."/>
            <person name="Wu Y."/>
            <person name="Sun Y."/>
            <person name="Xu J.-R."/>
            <person name="Kang Z.K."/>
            <person name="Wang L."/>
            <person name="Huang L."/>
        </authorList>
    </citation>
    <scope>NUCLEOTIDE SEQUENCE [LARGE SCALE GENOMIC DNA]</scope>
    <source>
        <strain evidence="2">03-8</strain>
    </source>
</reference>
<keyword evidence="1" id="KW-0732">Signal</keyword>
<dbReference type="Proteomes" id="UP000078559">
    <property type="component" value="Chromosome 12"/>
</dbReference>
<dbReference type="OrthoDB" id="10010954at2759"/>